<evidence type="ECO:0000313" key="1">
    <source>
        <dbReference type="EMBL" id="TWT74816.1"/>
    </source>
</evidence>
<dbReference type="AlphaFoldDB" id="A0A5C5YIW9"/>
<comment type="caution">
    <text evidence="1">The sequence shown here is derived from an EMBL/GenBank/DDBJ whole genome shotgun (WGS) entry which is preliminary data.</text>
</comment>
<gene>
    <name evidence="1" type="ORF">CA85_01020</name>
</gene>
<accession>A0A5C5YIW9</accession>
<name>A0A5C5YIW9_9BACT</name>
<protein>
    <submittedName>
        <fullName evidence="1">Uncharacterized protein</fullName>
    </submittedName>
</protein>
<organism evidence="1 2">
    <name type="scientific">Allorhodopirellula solitaria</name>
    <dbReference type="NCBI Taxonomy" id="2527987"/>
    <lineage>
        <taxon>Bacteria</taxon>
        <taxon>Pseudomonadati</taxon>
        <taxon>Planctomycetota</taxon>
        <taxon>Planctomycetia</taxon>
        <taxon>Pirellulales</taxon>
        <taxon>Pirellulaceae</taxon>
        <taxon>Allorhodopirellula</taxon>
    </lineage>
</organism>
<dbReference type="Proteomes" id="UP000318053">
    <property type="component" value="Unassembled WGS sequence"/>
</dbReference>
<reference evidence="1 2" key="1">
    <citation type="submission" date="2019-02" db="EMBL/GenBank/DDBJ databases">
        <title>Deep-cultivation of Planctomycetes and their phenomic and genomic characterization uncovers novel biology.</title>
        <authorList>
            <person name="Wiegand S."/>
            <person name="Jogler M."/>
            <person name="Boedeker C."/>
            <person name="Pinto D."/>
            <person name="Vollmers J."/>
            <person name="Rivas-Marin E."/>
            <person name="Kohn T."/>
            <person name="Peeters S.H."/>
            <person name="Heuer A."/>
            <person name="Rast P."/>
            <person name="Oberbeckmann S."/>
            <person name="Bunk B."/>
            <person name="Jeske O."/>
            <person name="Meyerdierks A."/>
            <person name="Storesund J.E."/>
            <person name="Kallscheuer N."/>
            <person name="Luecker S."/>
            <person name="Lage O.M."/>
            <person name="Pohl T."/>
            <person name="Merkel B.J."/>
            <person name="Hornburger P."/>
            <person name="Mueller R.-W."/>
            <person name="Bruemmer F."/>
            <person name="Labrenz M."/>
            <person name="Spormann A.M."/>
            <person name="Op Den Camp H."/>
            <person name="Overmann J."/>
            <person name="Amann R."/>
            <person name="Jetten M.S.M."/>
            <person name="Mascher T."/>
            <person name="Medema M.H."/>
            <person name="Devos D.P."/>
            <person name="Kaster A.-K."/>
            <person name="Ovreas L."/>
            <person name="Rohde M."/>
            <person name="Galperin M.Y."/>
            <person name="Jogler C."/>
        </authorList>
    </citation>
    <scope>NUCLEOTIDE SEQUENCE [LARGE SCALE GENOMIC DNA]</scope>
    <source>
        <strain evidence="1 2">CA85</strain>
    </source>
</reference>
<sequence length="63" mass="7086">MLAGDPNIAGLRDCIVRRFGDFVGIGQPLVNAWVEQFGEFVAVETKQFTIETAVLQRSDFQRQ</sequence>
<keyword evidence="2" id="KW-1185">Reference proteome</keyword>
<proteinExistence type="predicted"/>
<dbReference type="EMBL" id="SJPK01000001">
    <property type="protein sequence ID" value="TWT74816.1"/>
    <property type="molecule type" value="Genomic_DNA"/>
</dbReference>
<evidence type="ECO:0000313" key="2">
    <source>
        <dbReference type="Proteomes" id="UP000318053"/>
    </source>
</evidence>